<evidence type="ECO:0000256" key="5">
    <source>
        <dbReference type="ARBA" id="ARBA00023136"/>
    </source>
</evidence>
<dbReference type="PANTHER" id="PTHR37937">
    <property type="entry name" value="CONJUGATIVE TRANSFER: DNA TRANSPORT"/>
    <property type="match status" value="1"/>
</dbReference>
<feature type="transmembrane region" description="Helical" evidence="6">
    <location>
        <begin position="77"/>
        <end position="98"/>
    </location>
</feature>
<dbReference type="Proteomes" id="UP000538196">
    <property type="component" value="Unassembled WGS sequence"/>
</dbReference>
<name>A0A7W4UW17_LEIAQ</name>
<accession>A0A7W4UW17</accession>
<feature type="transmembrane region" description="Helical" evidence="6">
    <location>
        <begin position="46"/>
        <end position="65"/>
    </location>
</feature>
<keyword evidence="9" id="KW-1185">Reference proteome</keyword>
<dbReference type="CDD" id="cd01127">
    <property type="entry name" value="TrwB_TraG_TraD_VirD4"/>
    <property type="match status" value="1"/>
</dbReference>
<dbReference type="InterPro" id="IPR027417">
    <property type="entry name" value="P-loop_NTPase"/>
</dbReference>
<dbReference type="Pfam" id="PF12696">
    <property type="entry name" value="TraG-D_C"/>
    <property type="match status" value="1"/>
</dbReference>
<dbReference type="RefSeq" id="WP_243767934.1">
    <property type="nucleotide sequence ID" value="NZ_JACHVP010000002.1"/>
</dbReference>
<reference evidence="8 9" key="1">
    <citation type="submission" date="2020-08" db="EMBL/GenBank/DDBJ databases">
        <title>Sequencing the genomes of 1000 actinobacteria strains.</title>
        <authorList>
            <person name="Klenk H.-P."/>
        </authorList>
    </citation>
    <scope>NUCLEOTIDE SEQUENCE [LARGE SCALE GENOMIC DNA]</scope>
    <source>
        <strain evidence="8 9">DSM 20146</strain>
    </source>
</reference>
<dbReference type="GO" id="GO:0005886">
    <property type="term" value="C:plasma membrane"/>
    <property type="evidence" value="ECO:0007669"/>
    <property type="project" value="UniProtKB-SubCell"/>
</dbReference>
<organism evidence="8 9">
    <name type="scientific">Leifsonia aquatica</name>
    <name type="common">Corynebacterium aquaticum</name>
    <dbReference type="NCBI Taxonomy" id="144185"/>
    <lineage>
        <taxon>Bacteria</taxon>
        <taxon>Bacillati</taxon>
        <taxon>Actinomycetota</taxon>
        <taxon>Actinomycetes</taxon>
        <taxon>Micrococcales</taxon>
        <taxon>Microbacteriaceae</taxon>
        <taxon>Leifsonia</taxon>
    </lineage>
</organism>
<evidence type="ECO:0000256" key="1">
    <source>
        <dbReference type="ARBA" id="ARBA00004651"/>
    </source>
</evidence>
<gene>
    <name evidence="8" type="ORF">FHX33_002023</name>
</gene>
<feature type="domain" description="TraD/TraG TraM recognition site" evidence="7">
    <location>
        <begin position="421"/>
        <end position="538"/>
    </location>
</feature>
<keyword evidence="3 6" id="KW-0812">Transmembrane</keyword>
<keyword evidence="4 6" id="KW-1133">Transmembrane helix</keyword>
<comment type="caution">
    <text evidence="8">The sequence shown here is derived from an EMBL/GenBank/DDBJ whole genome shotgun (WGS) entry which is preliminary data.</text>
</comment>
<evidence type="ECO:0000313" key="9">
    <source>
        <dbReference type="Proteomes" id="UP000538196"/>
    </source>
</evidence>
<keyword evidence="2" id="KW-1003">Cell membrane</keyword>
<feature type="transmembrane region" description="Helical" evidence="6">
    <location>
        <begin position="12"/>
        <end position="34"/>
    </location>
</feature>
<evidence type="ECO:0000259" key="7">
    <source>
        <dbReference type="Pfam" id="PF12696"/>
    </source>
</evidence>
<evidence type="ECO:0000256" key="6">
    <source>
        <dbReference type="SAM" id="Phobius"/>
    </source>
</evidence>
<dbReference type="InterPro" id="IPR051539">
    <property type="entry name" value="T4SS-coupling_protein"/>
</dbReference>
<evidence type="ECO:0000256" key="4">
    <source>
        <dbReference type="ARBA" id="ARBA00022989"/>
    </source>
</evidence>
<evidence type="ECO:0000256" key="3">
    <source>
        <dbReference type="ARBA" id="ARBA00022692"/>
    </source>
</evidence>
<dbReference type="SUPFAM" id="SSF52540">
    <property type="entry name" value="P-loop containing nucleoside triphosphate hydrolases"/>
    <property type="match status" value="1"/>
</dbReference>
<dbReference type="Gene3D" id="3.40.50.300">
    <property type="entry name" value="P-loop containing nucleotide triphosphate hydrolases"/>
    <property type="match status" value="1"/>
</dbReference>
<evidence type="ECO:0000313" key="8">
    <source>
        <dbReference type="EMBL" id="MBB2967260.1"/>
    </source>
</evidence>
<dbReference type="AlphaFoldDB" id="A0A7W4UW17"/>
<proteinExistence type="predicted"/>
<comment type="subcellular location">
    <subcellularLocation>
        <location evidence="1">Cell membrane</location>
        <topology evidence="1">Multi-pass membrane protein</topology>
    </subcellularLocation>
</comment>
<sequence length="601" mass="63673">MRTHGASWTQLALYSLFAIVIAGALTTGIASATITATCGAGGQPGTVFAGLQLAIGGDVSGFGLVPGCVVPVTLIRVLALLAVFFLLTAIAVGVVWWLRYRQSDRHFINDLRGRDGLAKPGEVRKHTSARTALHRAKTLRPSVANPAPSAAGWKVGRAHGQDVYVSIEDSIVVEGAPRSGKGYRFIINAILDWDGPLITTSTRNDNLSATMRERARVGDVTVFDPQELTGIRSALRISPVAGCEDPLIADQRGQAIIAGTALGASKTNQEWAQVSSSVLSRLLHAAAVSGRGTDALARWGSNPRLALEAVGVLANQGTPGWSEDLDAIINGDEKLLANSWFGVFGALRPLSIPAIRKAMTPGPGEQFDLDAFLVGSNSLYLVGTGAGAGSVGGFLGAVLDDIVETARRKALASVGSRLDLPLALILDEIANMFSWPALPRIMADGGGIGISTIVVLQALSQAETAWSRSEADTIWSAATAKLLLGGASDVDHLRDIESLLGNRRIRNTGHSYNDNGSSTNVQNEKVPVMTLDEIRRMPETVGLLAYRNRRGILLDLRGWTDRDDARQVSAGKKLTELDQQVVFAEQYQAALDRRGSAGEGN</sequence>
<dbReference type="InterPro" id="IPR032689">
    <property type="entry name" value="TraG-D_C"/>
</dbReference>
<keyword evidence="5 6" id="KW-0472">Membrane</keyword>
<evidence type="ECO:0000256" key="2">
    <source>
        <dbReference type="ARBA" id="ARBA00022475"/>
    </source>
</evidence>
<protein>
    <recommendedName>
        <fullName evidence="7">TraD/TraG TraM recognition site domain-containing protein</fullName>
    </recommendedName>
</protein>
<dbReference type="PANTHER" id="PTHR37937:SF1">
    <property type="entry name" value="CONJUGATIVE TRANSFER: DNA TRANSPORT"/>
    <property type="match status" value="1"/>
</dbReference>
<dbReference type="EMBL" id="JACHVP010000002">
    <property type="protein sequence ID" value="MBB2967260.1"/>
    <property type="molecule type" value="Genomic_DNA"/>
</dbReference>